<feature type="region of interest" description="Disordered" evidence="1">
    <location>
        <begin position="1"/>
        <end position="30"/>
    </location>
</feature>
<proteinExistence type="predicted"/>
<evidence type="ECO:0000313" key="3">
    <source>
        <dbReference type="Proteomes" id="UP001497512"/>
    </source>
</evidence>
<gene>
    <name evidence="2" type="ORF">CSSPTR1EN2_LOCUS12540</name>
</gene>
<evidence type="ECO:0000313" key="2">
    <source>
        <dbReference type="EMBL" id="CAK9215055.1"/>
    </source>
</evidence>
<protein>
    <submittedName>
        <fullName evidence="2">Uncharacterized protein</fullName>
    </submittedName>
</protein>
<feature type="compositionally biased region" description="Basic residues" evidence="1">
    <location>
        <begin position="88"/>
        <end position="98"/>
    </location>
</feature>
<dbReference type="EMBL" id="OZ019894">
    <property type="protein sequence ID" value="CAK9215055.1"/>
    <property type="molecule type" value="Genomic_DNA"/>
</dbReference>
<name>A0ABP0U890_9BRYO</name>
<keyword evidence="3" id="KW-1185">Reference proteome</keyword>
<feature type="compositionally biased region" description="Basic and acidic residues" evidence="1">
    <location>
        <begin position="1"/>
        <end position="11"/>
    </location>
</feature>
<reference evidence="2" key="1">
    <citation type="submission" date="2024-02" db="EMBL/GenBank/DDBJ databases">
        <authorList>
            <consortium name="ELIXIR-Norway"/>
            <consortium name="Elixir Norway"/>
        </authorList>
    </citation>
    <scope>NUCLEOTIDE SEQUENCE</scope>
</reference>
<evidence type="ECO:0000256" key="1">
    <source>
        <dbReference type="SAM" id="MobiDB-lite"/>
    </source>
</evidence>
<dbReference type="Proteomes" id="UP001497512">
    <property type="component" value="Chromosome 2"/>
</dbReference>
<sequence>MKPGPKHELAIERTPFYLTGARGSRDGEEKEDLMMRNRTSGQAAFLTAQLSNKKNCQTIRRPDDDHDPLQQQQRAGGSTTYLLQPKPEKRKKHRKRPSLGKIIATTKKTDDKRTTTAAPRLRS</sequence>
<feature type="region of interest" description="Disordered" evidence="1">
    <location>
        <begin position="57"/>
        <end position="123"/>
    </location>
</feature>
<organism evidence="2 3">
    <name type="scientific">Sphagnum troendelagicum</name>
    <dbReference type="NCBI Taxonomy" id="128251"/>
    <lineage>
        <taxon>Eukaryota</taxon>
        <taxon>Viridiplantae</taxon>
        <taxon>Streptophyta</taxon>
        <taxon>Embryophyta</taxon>
        <taxon>Bryophyta</taxon>
        <taxon>Sphagnophytina</taxon>
        <taxon>Sphagnopsida</taxon>
        <taxon>Sphagnales</taxon>
        <taxon>Sphagnaceae</taxon>
        <taxon>Sphagnum</taxon>
    </lineage>
</organism>
<accession>A0ABP0U890</accession>